<evidence type="ECO:0000256" key="6">
    <source>
        <dbReference type="ARBA" id="ARBA00047984"/>
    </source>
</evidence>
<evidence type="ECO:0000256" key="4">
    <source>
        <dbReference type="ARBA" id="ARBA00022806"/>
    </source>
</evidence>
<dbReference type="InterPro" id="IPR011545">
    <property type="entry name" value="DEAD/DEAH_box_helicase_dom"/>
</dbReference>
<dbReference type="PROSITE" id="PS00039">
    <property type="entry name" value="DEAD_ATP_HELICASE"/>
    <property type="match status" value="2"/>
</dbReference>
<dbReference type="SMART" id="SM00490">
    <property type="entry name" value="HELICc"/>
    <property type="match status" value="2"/>
</dbReference>
<feature type="compositionally biased region" description="Gly residues" evidence="8">
    <location>
        <begin position="930"/>
        <end position="954"/>
    </location>
</feature>
<dbReference type="Proteomes" id="UP000504635">
    <property type="component" value="Unplaced"/>
</dbReference>
<dbReference type="EC" id="3.6.4.13" evidence="1"/>
<dbReference type="Gene3D" id="3.40.50.300">
    <property type="entry name" value="P-loop containing nucleotide triphosphate hydrolases"/>
    <property type="match status" value="4"/>
</dbReference>
<feature type="compositionally biased region" description="Low complexity" evidence="8">
    <location>
        <begin position="634"/>
        <end position="662"/>
    </location>
</feature>
<dbReference type="GO" id="GO:0016787">
    <property type="term" value="F:hydrolase activity"/>
    <property type="evidence" value="ECO:0007669"/>
    <property type="project" value="UniProtKB-KW"/>
</dbReference>
<dbReference type="OrthoDB" id="196131at2759"/>
<evidence type="ECO:0000256" key="8">
    <source>
        <dbReference type="SAM" id="MobiDB-lite"/>
    </source>
</evidence>
<keyword evidence="2" id="KW-0547">Nucleotide-binding</keyword>
<evidence type="ECO:0000313" key="13">
    <source>
        <dbReference type="RefSeq" id="XP_030750176.1"/>
    </source>
</evidence>
<evidence type="ECO:0000313" key="12">
    <source>
        <dbReference type="Proteomes" id="UP000504635"/>
    </source>
</evidence>
<feature type="domain" description="Helicase ATP-binding" evidence="9">
    <location>
        <begin position="166"/>
        <end position="341"/>
    </location>
</feature>
<dbReference type="GeneID" id="115877965"/>
<dbReference type="GO" id="GO:0003724">
    <property type="term" value="F:RNA helicase activity"/>
    <property type="evidence" value="ECO:0007669"/>
    <property type="project" value="UniProtKB-EC"/>
</dbReference>
<dbReference type="Pfam" id="PF00271">
    <property type="entry name" value="Helicase_C"/>
    <property type="match status" value="2"/>
</dbReference>
<dbReference type="GO" id="GO:0003676">
    <property type="term" value="F:nucleic acid binding"/>
    <property type="evidence" value="ECO:0007669"/>
    <property type="project" value="InterPro"/>
</dbReference>
<keyword evidence="4" id="KW-0347">Helicase</keyword>
<feature type="short sequence motif" description="Q motif" evidence="7">
    <location>
        <begin position="1008"/>
        <end position="1036"/>
    </location>
</feature>
<dbReference type="Pfam" id="PF16012">
    <property type="entry name" value="DUF4780"/>
    <property type="match status" value="1"/>
</dbReference>
<protein>
    <recommendedName>
        <fullName evidence="1">RNA helicase</fullName>
        <ecNumber evidence="1">3.6.4.13</ecNumber>
    </recommendedName>
</protein>
<feature type="domain" description="Helicase ATP-binding" evidence="9">
    <location>
        <begin position="1039"/>
        <end position="1214"/>
    </location>
</feature>
<organism evidence="12 13">
    <name type="scientific">Sitophilus oryzae</name>
    <name type="common">Rice weevil</name>
    <name type="synonym">Curculio oryzae</name>
    <dbReference type="NCBI Taxonomy" id="7048"/>
    <lineage>
        <taxon>Eukaryota</taxon>
        <taxon>Metazoa</taxon>
        <taxon>Ecdysozoa</taxon>
        <taxon>Arthropoda</taxon>
        <taxon>Hexapoda</taxon>
        <taxon>Insecta</taxon>
        <taxon>Pterygota</taxon>
        <taxon>Neoptera</taxon>
        <taxon>Endopterygota</taxon>
        <taxon>Coleoptera</taxon>
        <taxon>Polyphaga</taxon>
        <taxon>Cucujiformia</taxon>
        <taxon>Curculionidae</taxon>
        <taxon>Dryophthorinae</taxon>
        <taxon>Sitophilus</taxon>
    </lineage>
</organism>
<name>A0A6J2XG95_SITOR</name>
<evidence type="ECO:0000256" key="3">
    <source>
        <dbReference type="ARBA" id="ARBA00022801"/>
    </source>
</evidence>
<sequence length="1441" mass="161820">MQYNNVFRNTQVFRPRTDRNEHYGKQSNYWNGPPQHTIAPVQDFGGPKQNNRKFNRQFNNQQMSKVHHQQQHEENGEDDLTVNSSNWTPTEMEPFKKDFYVPHESTQSRTQQDVDNYREVKDIIVQGKDVPHPNFCFEESSFPDYIMEILMNQGFNDPTAIQSQGWPVVLSGRDLVGIAQTGSGKTLAYMLPATVHINSQKRPQRGEGPIALILAPTRELAQQIQKVAHEFGSNTMIRNTCIFGGSPKGPQARDLERGVEIVIATPGRLIDFLDKGTTNLQRCTYLVLDEADRMLDMGFEPQIRKIITQIRPDRQVLMWSATWPKQVQALAEEFLVDYVQVNIGGLSLSANHNIKQVVEVCDDSEKEEKLNNLLKQIASDRNSKIIVFVETKKKVDDITKAIKREGYAAICIHGDKSQPERDYVLNEFRTGKFSILVATDVAARGLDVEDVKYVINYDYPNSSEDYVHRIGRTGRCQQAGTAYTFFTANNQRQAKDLISVLEEAGQTVPPQLQELAQSARNVQTGRSRWNQRNKVNNTVFKENFYRNDNSSPNSNNSGKMNNWQNKPNQFMGRNEFYNSKQQNGAMPGGVKNMGPRDNFQRNPRYNNNNGFNQYNNSQYQTYQQSYSPPMYGAGQMNGQGQNNRSYGNQRYNQQQQRQQQYQNPMQSGSYIPAQAAAASPAYMMHGAAPDGLQSIISHKFFQSRGLTGAANPCAFQQSQGGPYGQYPATPVGYTTYAPQYSAPPTAAVQQLRMRKKLLKKHYISHRREVHNALKNVQEKPTLEQAILDEVVASRLQCNDPQNVVQLRFAGIHFRVGIFLIHYASQNSADWLMETAPKLKNWQVPGLVAMKGENIPKEATIAIILPRSKGEDTAYLLSFIQTQKNIELASHQLEGRGSFKSNRPQQNGGGFRGRQNGFQNGNRDGGFRQRNGGGGGGGWGGNQGGGRFGNSGPGGRLRPVEWGNKQLRPFKKDFYVEHPTVQNRSEFEVGEYRNSKNISMEGDAPNPIQSFHEASFPDYVMDAIVAQGYEIPTAIQAQGWPIAMSGQNMVGIAQTGSGKTLAYVLPAIVHINNQPEIRQGDGPIALILAPTRELAQQIQQVANDFGKSSHIRNVCIFGGAPKSPQAREMERGVEICIATPGRLIDFLERGTTNLERCTYLVLDEADRMLDMGFEPQIRKIIGQIRPDRQTLMWSATWPKEVKKLASDYMKSYVQLNVGSLQLSANHNILQIVDVCQEHEKERKLNTLLQEIGGNNEAIEKIIIFVETKKKVEGITETIRRFGWPAVCMHGDKSQQERDYVLREFRNGKATILVATDVAARGLDVEGIKYVVNYDYPNSSEDYIHRIGRTGRSDTTGTSYAFFTPSNSKQARDLVSVLKEANQEVNPKLQEMASRFGGFGGGKGNNKWGYGGGFKGRENGPPRQHTRFSGNGGGYGKMNGNSN</sequence>
<evidence type="ECO:0000259" key="9">
    <source>
        <dbReference type="PROSITE" id="PS51192"/>
    </source>
</evidence>
<dbReference type="SMART" id="SM00487">
    <property type="entry name" value="DEXDc"/>
    <property type="match status" value="2"/>
</dbReference>
<comment type="catalytic activity">
    <reaction evidence="6">
        <text>ATP + H2O = ADP + phosphate + H(+)</text>
        <dbReference type="Rhea" id="RHEA:13065"/>
        <dbReference type="ChEBI" id="CHEBI:15377"/>
        <dbReference type="ChEBI" id="CHEBI:15378"/>
        <dbReference type="ChEBI" id="CHEBI:30616"/>
        <dbReference type="ChEBI" id="CHEBI:43474"/>
        <dbReference type="ChEBI" id="CHEBI:456216"/>
        <dbReference type="EC" id="3.6.4.13"/>
    </reaction>
</comment>
<dbReference type="InParanoid" id="A0A6J2XG95"/>
<evidence type="ECO:0000256" key="2">
    <source>
        <dbReference type="ARBA" id="ARBA00022741"/>
    </source>
</evidence>
<dbReference type="Pfam" id="PF00270">
    <property type="entry name" value="DEAD"/>
    <property type="match status" value="2"/>
</dbReference>
<dbReference type="FunFam" id="3.40.50.300:FF:000079">
    <property type="entry name" value="probable ATP-dependent RNA helicase DDX17"/>
    <property type="match status" value="2"/>
</dbReference>
<keyword evidence="5" id="KW-0067">ATP-binding</keyword>
<dbReference type="PROSITE" id="PS51192">
    <property type="entry name" value="HELICASE_ATP_BIND_1"/>
    <property type="match status" value="2"/>
</dbReference>
<feature type="region of interest" description="Disordered" evidence="8">
    <location>
        <begin position="892"/>
        <end position="960"/>
    </location>
</feature>
<dbReference type="GO" id="GO:0031047">
    <property type="term" value="P:regulatory ncRNA-mediated gene silencing"/>
    <property type="evidence" value="ECO:0007669"/>
    <property type="project" value="UniProtKB-ARBA"/>
</dbReference>
<keyword evidence="3" id="KW-0378">Hydrolase</keyword>
<gene>
    <name evidence="13" type="primary">LOC115877965</name>
</gene>
<dbReference type="PROSITE" id="PS51195">
    <property type="entry name" value="Q_MOTIF"/>
    <property type="match status" value="2"/>
</dbReference>
<dbReference type="InterPro" id="IPR027417">
    <property type="entry name" value="P-loop_NTPase"/>
</dbReference>
<proteinExistence type="predicted"/>
<feature type="short sequence motif" description="Q motif" evidence="7">
    <location>
        <begin position="135"/>
        <end position="163"/>
    </location>
</feature>
<dbReference type="SUPFAM" id="SSF52540">
    <property type="entry name" value="P-loop containing nucleoside triphosphate hydrolases"/>
    <property type="match status" value="2"/>
</dbReference>
<dbReference type="CDD" id="cd17966">
    <property type="entry name" value="DEADc_DDX5_DDX17"/>
    <property type="match status" value="1"/>
</dbReference>
<feature type="compositionally biased region" description="Low complexity" evidence="8">
    <location>
        <begin position="547"/>
        <end position="565"/>
    </location>
</feature>
<dbReference type="KEGG" id="soy:115877965"/>
<dbReference type="InterPro" id="IPR001650">
    <property type="entry name" value="Helicase_C-like"/>
</dbReference>
<feature type="compositionally biased region" description="Basic and acidic residues" evidence="8">
    <location>
        <begin position="15"/>
        <end position="24"/>
    </location>
</feature>
<reference evidence="13" key="1">
    <citation type="submission" date="2025-08" db="UniProtKB">
        <authorList>
            <consortium name="RefSeq"/>
        </authorList>
    </citation>
    <scope>IDENTIFICATION</scope>
    <source>
        <tissue evidence="13">Gonads</tissue>
    </source>
</reference>
<feature type="domain" description="Helicase C-terminal" evidence="10">
    <location>
        <begin position="369"/>
        <end position="516"/>
    </location>
</feature>
<evidence type="ECO:0000256" key="7">
    <source>
        <dbReference type="PROSITE-ProRule" id="PRU00552"/>
    </source>
</evidence>
<feature type="domain" description="DEAD-box RNA helicase Q" evidence="11">
    <location>
        <begin position="135"/>
        <end position="163"/>
    </location>
</feature>
<dbReference type="InterPro" id="IPR031961">
    <property type="entry name" value="DUF4780"/>
</dbReference>
<feature type="region of interest" description="Disordered" evidence="8">
    <location>
        <begin position="1410"/>
        <end position="1441"/>
    </location>
</feature>
<feature type="region of interest" description="Disordered" evidence="8">
    <location>
        <begin position="15"/>
        <end position="35"/>
    </location>
</feature>
<feature type="region of interest" description="Disordered" evidence="8">
    <location>
        <begin position="541"/>
        <end position="662"/>
    </location>
</feature>
<evidence type="ECO:0000259" key="10">
    <source>
        <dbReference type="PROSITE" id="PS51194"/>
    </source>
</evidence>
<accession>A0A6J2XG95</accession>
<feature type="domain" description="DEAD-box RNA helicase Q" evidence="11">
    <location>
        <begin position="1008"/>
        <end position="1036"/>
    </location>
</feature>
<dbReference type="RefSeq" id="XP_030750176.1">
    <property type="nucleotide sequence ID" value="XM_030894316.1"/>
</dbReference>
<evidence type="ECO:0000256" key="5">
    <source>
        <dbReference type="ARBA" id="ARBA00022840"/>
    </source>
</evidence>
<dbReference type="GO" id="GO:0005524">
    <property type="term" value="F:ATP binding"/>
    <property type="evidence" value="ECO:0007669"/>
    <property type="project" value="UniProtKB-KW"/>
</dbReference>
<feature type="compositionally biased region" description="Low complexity" evidence="8">
    <location>
        <begin position="912"/>
        <end position="921"/>
    </location>
</feature>
<dbReference type="PROSITE" id="PS51194">
    <property type="entry name" value="HELICASE_CTER"/>
    <property type="match status" value="2"/>
</dbReference>
<feature type="domain" description="Helicase C-terminal" evidence="10">
    <location>
        <begin position="1229"/>
        <end position="1391"/>
    </location>
</feature>
<dbReference type="InterPro" id="IPR014014">
    <property type="entry name" value="RNA_helicase_DEAD_Q_motif"/>
</dbReference>
<dbReference type="InterPro" id="IPR000629">
    <property type="entry name" value="RNA-helicase_DEAD-box_CS"/>
</dbReference>
<feature type="region of interest" description="Disordered" evidence="8">
    <location>
        <begin position="62"/>
        <end position="82"/>
    </location>
</feature>
<feature type="compositionally biased region" description="Low complexity" evidence="8">
    <location>
        <begin position="600"/>
        <end position="627"/>
    </location>
</feature>
<keyword evidence="12" id="KW-1185">Reference proteome</keyword>
<dbReference type="PANTHER" id="PTHR47958">
    <property type="entry name" value="ATP-DEPENDENT RNA HELICASE DBP3"/>
    <property type="match status" value="1"/>
</dbReference>
<dbReference type="InterPro" id="IPR014001">
    <property type="entry name" value="Helicase_ATP-bd"/>
</dbReference>
<evidence type="ECO:0000259" key="11">
    <source>
        <dbReference type="PROSITE" id="PS51195"/>
    </source>
</evidence>
<dbReference type="FunFam" id="3.40.50.300:FF:000008">
    <property type="entry name" value="ATP-dependent RNA helicase RhlB"/>
    <property type="match status" value="2"/>
</dbReference>
<evidence type="ECO:0000256" key="1">
    <source>
        <dbReference type="ARBA" id="ARBA00012552"/>
    </source>
</evidence>
<dbReference type="CDD" id="cd18787">
    <property type="entry name" value="SF2_C_DEAD"/>
    <property type="match status" value="2"/>
</dbReference>